<name>A0A850HDT3_9SPHN</name>
<proteinExistence type="predicted"/>
<dbReference type="Proteomes" id="UP000546031">
    <property type="component" value="Unassembled WGS sequence"/>
</dbReference>
<dbReference type="EMBL" id="JABWTA010000001">
    <property type="protein sequence ID" value="NVE95575.1"/>
    <property type="molecule type" value="Genomic_DNA"/>
</dbReference>
<reference evidence="2 3" key="1">
    <citation type="submission" date="2020-06" db="EMBL/GenBank/DDBJ databases">
        <title>Altererythrobacter lutimaris sp. nov., a marine bacterium isolated from a tidal flat.</title>
        <authorList>
            <person name="Kim D."/>
            <person name="Yoo Y."/>
            <person name="Kim J.-J."/>
        </authorList>
    </citation>
    <scope>NUCLEOTIDE SEQUENCE [LARGE SCALE GENOMIC DNA]</scope>
    <source>
        <strain evidence="2 3">JGD-16</strain>
    </source>
</reference>
<dbReference type="InterPro" id="IPR010753">
    <property type="entry name" value="DUF1330"/>
</dbReference>
<dbReference type="Pfam" id="PF07045">
    <property type="entry name" value="DUF1330"/>
    <property type="match status" value="1"/>
</dbReference>
<keyword evidence="3" id="KW-1185">Reference proteome</keyword>
<feature type="domain" description="DUF1330" evidence="1">
    <location>
        <begin position="30"/>
        <end position="120"/>
    </location>
</feature>
<sequence length="165" mass="18120">MIAASIALLTQGIPAGEAPPPSQSTCDAPVYMVVEGLTLDRERMGEYARAIAESEIYQKLGGYYVTAPRPLAVFEGDVPDNYVNLTVRFPCLANARAFWNSKVYQEEIIKLRQNPSAGDYTVTVYAEAPLREDMVGRVETGRFVADFADHGVPQIEQDSDQGEAE</sequence>
<accession>A0A850HDT3</accession>
<evidence type="ECO:0000259" key="1">
    <source>
        <dbReference type="Pfam" id="PF07045"/>
    </source>
</evidence>
<dbReference type="AlphaFoldDB" id="A0A850HDT3"/>
<dbReference type="SUPFAM" id="SSF54909">
    <property type="entry name" value="Dimeric alpha+beta barrel"/>
    <property type="match status" value="1"/>
</dbReference>
<evidence type="ECO:0000313" key="3">
    <source>
        <dbReference type="Proteomes" id="UP000546031"/>
    </source>
</evidence>
<dbReference type="RefSeq" id="WP_176273780.1">
    <property type="nucleotide sequence ID" value="NZ_JABWTA010000001.1"/>
</dbReference>
<dbReference type="InterPro" id="IPR011008">
    <property type="entry name" value="Dimeric_a/b-barrel"/>
</dbReference>
<evidence type="ECO:0000313" key="2">
    <source>
        <dbReference type="EMBL" id="NVE95575.1"/>
    </source>
</evidence>
<organism evidence="2 3">
    <name type="scientific">Altererythrobacter lutimaris</name>
    <dbReference type="NCBI Taxonomy" id="2743979"/>
    <lineage>
        <taxon>Bacteria</taxon>
        <taxon>Pseudomonadati</taxon>
        <taxon>Pseudomonadota</taxon>
        <taxon>Alphaproteobacteria</taxon>
        <taxon>Sphingomonadales</taxon>
        <taxon>Erythrobacteraceae</taxon>
        <taxon>Altererythrobacter</taxon>
    </lineage>
</organism>
<dbReference type="Gene3D" id="3.30.70.100">
    <property type="match status" value="1"/>
</dbReference>
<protein>
    <submittedName>
        <fullName evidence="2">DUF1330 domain-containing protein</fullName>
    </submittedName>
</protein>
<comment type="caution">
    <text evidence="2">The sequence shown here is derived from an EMBL/GenBank/DDBJ whole genome shotgun (WGS) entry which is preliminary data.</text>
</comment>
<gene>
    <name evidence="2" type="ORF">HUO12_11755</name>
</gene>